<reference evidence="1" key="1">
    <citation type="journal article" date="2014" name="Front. Microbiol.">
        <title>High frequency of phylogenetically diverse reductive dehalogenase-homologous genes in deep subseafloor sedimentary metagenomes.</title>
        <authorList>
            <person name="Kawai M."/>
            <person name="Futagami T."/>
            <person name="Toyoda A."/>
            <person name="Takaki Y."/>
            <person name="Nishi S."/>
            <person name="Hori S."/>
            <person name="Arai W."/>
            <person name="Tsubouchi T."/>
            <person name="Morono Y."/>
            <person name="Uchiyama I."/>
            <person name="Ito T."/>
            <person name="Fujiyama A."/>
            <person name="Inagaki F."/>
            <person name="Takami H."/>
        </authorList>
    </citation>
    <scope>NUCLEOTIDE SEQUENCE</scope>
    <source>
        <strain evidence="1">Expedition CK06-06</strain>
    </source>
</reference>
<dbReference type="EMBL" id="BARS01049219">
    <property type="protein sequence ID" value="GAG30597.1"/>
    <property type="molecule type" value="Genomic_DNA"/>
</dbReference>
<name>X0X5E0_9ZZZZ</name>
<feature type="non-terminal residue" evidence="1">
    <location>
        <position position="1"/>
    </location>
</feature>
<accession>X0X5E0</accession>
<organism evidence="1">
    <name type="scientific">marine sediment metagenome</name>
    <dbReference type="NCBI Taxonomy" id="412755"/>
    <lineage>
        <taxon>unclassified sequences</taxon>
        <taxon>metagenomes</taxon>
        <taxon>ecological metagenomes</taxon>
    </lineage>
</organism>
<protein>
    <submittedName>
        <fullName evidence="1">Uncharacterized protein</fullName>
    </submittedName>
</protein>
<evidence type="ECO:0000313" key="1">
    <source>
        <dbReference type="EMBL" id="GAG30597.1"/>
    </source>
</evidence>
<proteinExistence type="predicted"/>
<comment type="caution">
    <text evidence="1">The sequence shown here is derived from an EMBL/GenBank/DDBJ whole genome shotgun (WGS) entry which is preliminary data.</text>
</comment>
<gene>
    <name evidence="1" type="ORF">S01H1_73647</name>
</gene>
<sequence>FAPEHITRDDIAALTREAADVSGIQYIMDVDREKVDQILGG</sequence>
<dbReference type="AlphaFoldDB" id="X0X5E0"/>